<evidence type="ECO:0000313" key="2">
    <source>
        <dbReference type="Proteomes" id="UP000006556"/>
    </source>
</evidence>
<dbReference type="KEGG" id="pth:PTH_0993"/>
<sequence>MAKKVKGTVKRCGIAGTTRNGYRAVWDMGKASGAKKMGKVSGPDRPST</sequence>
<keyword evidence="2" id="KW-1185">Reference proteome</keyword>
<protein>
    <submittedName>
        <fullName evidence="1">Uncharacterized protein</fullName>
    </submittedName>
</protein>
<accession>A5D3K1</accession>
<dbReference type="AlphaFoldDB" id="A5D3K1"/>
<dbReference type="Proteomes" id="UP000006556">
    <property type="component" value="Chromosome"/>
</dbReference>
<organism evidence="1 2">
    <name type="scientific">Pelotomaculum thermopropionicum (strain DSM 13744 / JCM 10971 / SI)</name>
    <dbReference type="NCBI Taxonomy" id="370438"/>
    <lineage>
        <taxon>Bacteria</taxon>
        <taxon>Bacillati</taxon>
        <taxon>Bacillota</taxon>
        <taxon>Clostridia</taxon>
        <taxon>Eubacteriales</taxon>
        <taxon>Desulfotomaculaceae</taxon>
        <taxon>Pelotomaculum</taxon>
    </lineage>
</organism>
<dbReference type="HOGENOM" id="CLU_216413_0_0_9"/>
<evidence type="ECO:0000313" key="1">
    <source>
        <dbReference type="EMBL" id="BAF59174.1"/>
    </source>
</evidence>
<dbReference type="EMBL" id="AP009389">
    <property type="protein sequence ID" value="BAF59174.1"/>
    <property type="molecule type" value="Genomic_DNA"/>
</dbReference>
<gene>
    <name evidence="1" type="ordered locus">PTH_0993</name>
</gene>
<proteinExistence type="predicted"/>
<reference evidence="2" key="1">
    <citation type="journal article" date="2008" name="Genome Res.">
        <title>The genome of Pelotomaculum thermopropionicum reveals niche-associated evolution in anaerobic microbiota.</title>
        <authorList>
            <person name="Kosaka T."/>
            <person name="Kato S."/>
            <person name="Shimoyama T."/>
            <person name="Ishii S."/>
            <person name="Abe T."/>
            <person name="Watanabe K."/>
        </authorList>
    </citation>
    <scope>NUCLEOTIDE SEQUENCE [LARGE SCALE GENOMIC DNA]</scope>
    <source>
        <strain evidence="2">DSM 13744 / JCM 10971 / SI</strain>
    </source>
</reference>
<name>A5D3K1_PELTS</name>